<proteinExistence type="predicted"/>
<evidence type="ECO:0000313" key="2">
    <source>
        <dbReference type="EMBL" id="GFH53995.1"/>
    </source>
</evidence>
<reference evidence="2 3" key="1">
    <citation type="journal article" date="2021" name="Sci. Rep.">
        <title>The genome of the diatom Chaetoceros tenuissimus carries an ancient integrated fragment of an extant virus.</title>
        <authorList>
            <person name="Hongo Y."/>
            <person name="Kimura K."/>
            <person name="Takaki Y."/>
            <person name="Yoshida Y."/>
            <person name="Baba S."/>
            <person name="Kobayashi G."/>
            <person name="Nagasaki K."/>
            <person name="Hano T."/>
            <person name="Tomaru Y."/>
        </authorList>
    </citation>
    <scope>NUCLEOTIDE SEQUENCE [LARGE SCALE GENOMIC DNA]</scope>
    <source>
        <strain evidence="2 3">NIES-3715</strain>
    </source>
</reference>
<dbReference type="AlphaFoldDB" id="A0AAD3CZX8"/>
<evidence type="ECO:0000313" key="3">
    <source>
        <dbReference type="Proteomes" id="UP001054902"/>
    </source>
</evidence>
<organism evidence="2 3">
    <name type="scientific">Chaetoceros tenuissimus</name>
    <dbReference type="NCBI Taxonomy" id="426638"/>
    <lineage>
        <taxon>Eukaryota</taxon>
        <taxon>Sar</taxon>
        <taxon>Stramenopiles</taxon>
        <taxon>Ochrophyta</taxon>
        <taxon>Bacillariophyta</taxon>
        <taxon>Coscinodiscophyceae</taxon>
        <taxon>Chaetocerotophycidae</taxon>
        <taxon>Chaetocerotales</taxon>
        <taxon>Chaetocerotaceae</taxon>
        <taxon>Chaetoceros</taxon>
    </lineage>
</organism>
<name>A0AAD3CZX8_9STRA</name>
<gene>
    <name evidence="2" type="ORF">CTEN210_10471</name>
</gene>
<evidence type="ECO:0000256" key="1">
    <source>
        <dbReference type="SAM" id="MobiDB-lite"/>
    </source>
</evidence>
<dbReference type="Proteomes" id="UP001054902">
    <property type="component" value="Unassembled WGS sequence"/>
</dbReference>
<dbReference type="EMBL" id="BLLK01000047">
    <property type="protein sequence ID" value="GFH53995.1"/>
    <property type="molecule type" value="Genomic_DNA"/>
</dbReference>
<accession>A0AAD3CZX8</accession>
<sequence length="278" mass="31581">MNPPTAKKQKVTGEIPSDEGTPGDRDLWTEILGDFAVVQVFPDALQAGNKKSNAFTRHVMNNVVDTGNKTTYKFTTSINEIDAEGFKGERITVKQLEEFCPELQLFIEFCSHHNITILPFLQVYVLDAREEGCDAAAKMRWHRDLSSAKHHNGVEPFLRMLLTRFAQIKIDDDPELVDKKFGWRRRVDGTDNFDRVTVEIEDGDVIFLGRKSSGKFSDIEHQPSIYQRNSISICADIILPSDSKFKELTIPQFAKYLCSKEAPCFVKKPGVNFKYGNL</sequence>
<protein>
    <submittedName>
        <fullName evidence="2">Uncharacterized protein</fullName>
    </submittedName>
</protein>
<comment type="caution">
    <text evidence="2">The sequence shown here is derived from an EMBL/GenBank/DDBJ whole genome shotgun (WGS) entry which is preliminary data.</text>
</comment>
<feature type="region of interest" description="Disordered" evidence="1">
    <location>
        <begin position="1"/>
        <end position="23"/>
    </location>
</feature>
<keyword evidence="3" id="KW-1185">Reference proteome</keyword>